<gene>
    <name evidence="1" type="ORF">CC1G_03505</name>
</gene>
<dbReference type="AlphaFoldDB" id="A8NCE7"/>
<keyword evidence="2" id="KW-1185">Reference proteome</keyword>
<accession>A8NCE7</accession>
<reference evidence="1 2" key="1">
    <citation type="journal article" date="2010" name="Proc. Natl. Acad. Sci. U.S.A.">
        <title>Insights into evolution of multicellular fungi from the assembled chromosomes of the mushroom Coprinopsis cinerea (Coprinus cinereus).</title>
        <authorList>
            <person name="Stajich J.E."/>
            <person name="Wilke S.K."/>
            <person name="Ahren D."/>
            <person name="Au C.H."/>
            <person name="Birren B.W."/>
            <person name="Borodovsky M."/>
            <person name="Burns C."/>
            <person name="Canback B."/>
            <person name="Casselton L.A."/>
            <person name="Cheng C.K."/>
            <person name="Deng J."/>
            <person name="Dietrich F.S."/>
            <person name="Fargo D.C."/>
            <person name="Farman M.L."/>
            <person name="Gathman A.C."/>
            <person name="Goldberg J."/>
            <person name="Guigo R."/>
            <person name="Hoegger P.J."/>
            <person name="Hooker J.B."/>
            <person name="Huggins A."/>
            <person name="James T.Y."/>
            <person name="Kamada T."/>
            <person name="Kilaru S."/>
            <person name="Kodira C."/>
            <person name="Kues U."/>
            <person name="Kupfer D."/>
            <person name="Kwan H.S."/>
            <person name="Lomsadze A."/>
            <person name="Li W."/>
            <person name="Lilly W.W."/>
            <person name="Ma L.J."/>
            <person name="Mackey A.J."/>
            <person name="Manning G."/>
            <person name="Martin F."/>
            <person name="Muraguchi H."/>
            <person name="Natvig D.O."/>
            <person name="Palmerini H."/>
            <person name="Ramesh M.A."/>
            <person name="Rehmeyer C.J."/>
            <person name="Roe B.A."/>
            <person name="Shenoy N."/>
            <person name="Stanke M."/>
            <person name="Ter-Hovhannisyan V."/>
            <person name="Tunlid A."/>
            <person name="Velagapudi R."/>
            <person name="Vision T.J."/>
            <person name="Zeng Q."/>
            <person name="Zolan M.E."/>
            <person name="Pukkila P.J."/>
        </authorList>
    </citation>
    <scope>NUCLEOTIDE SEQUENCE [LARGE SCALE GENOMIC DNA]</scope>
    <source>
        <strain evidence="2">Okayama-7 / 130 / ATCC MYA-4618 / FGSC 9003</strain>
    </source>
</reference>
<dbReference type="EMBL" id="AACS02000009">
    <property type="protein sequence ID" value="EAU89240.2"/>
    <property type="molecule type" value="Genomic_DNA"/>
</dbReference>
<dbReference type="VEuPathDB" id="FungiDB:CC1G_03505"/>
<dbReference type="eggNOG" id="ENOG502STZR">
    <property type="taxonomic scope" value="Eukaryota"/>
</dbReference>
<organism evidence="1 2">
    <name type="scientific">Coprinopsis cinerea (strain Okayama-7 / 130 / ATCC MYA-4618 / FGSC 9003)</name>
    <name type="common">Inky cap fungus</name>
    <name type="synonym">Hormographiella aspergillata</name>
    <dbReference type="NCBI Taxonomy" id="240176"/>
    <lineage>
        <taxon>Eukaryota</taxon>
        <taxon>Fungi</taxon>
        <taxon>Dikarya</taxon>
        <taxon>Basidiomycota</taxon>
        <taxon>Agaricomycotina</taxon>
        <taxon>Agaricomycetes</taxon>
        <taxon>Agaricomycetidae</taxon>
        <taxon>Agaricales</taxon>
        <taxon>Agaricineae</taxon>
        <taxon>Psathyrellaceae</taxon>
        <taxon>Coprinopsis</taxon>
    </lineage>
</organism>
<dbReference type="InParanoid" id="A8NCE7"/>
<dbReference type="HOGENOM" id="CLU_116351_2_0_1"/>
<dbReference type="RefSeq" id="XP_001832491.2">
    <property type="nucleotide sequence ID" value="XM_001832439.2"/>
</dbReference>
<dbReference type="InterPro" id="IPR046670">
    <property type="entry name" value="DUF6540"/>
</dbReference>
<proteinExistence type="predicted"/>
<evidence type="ECO:0000313" key="2">
    <source>
        <dbReference type="Proteomes" id="UP000001861"/>
    </source>
</evidence>
<dbReference type="OMA" id="GHAYEYQ"/>
<dbReference type="OrthoDB" id="37659at2759"/>
<protein>
    <submittedName>
        <fullName evidence="1">Uncharacterized protein</fullName>
    </submittedName>
</protein>
<dbReference type="KEGG" id="cci:CC1G_03505"/>
<comment type="caution">
    <text evidence="1">The sequence shown here is derived from an EMBL/GenBank/DDBJ whole genome shotgun (WGS) entry which is preliminary data.</text>
</comment>
<dbReference type="GeneID" id="6008978"/>
<name>A8NCE7_COPC7</name>
<sequence>MASNTYFVNIAQYEHPNMPGPRHWSIIFMESNDKMTPGTVYEVIGSPRRYDINGPEQVVPGKAKTFKGMETLGTIPASQLNQVEELLLNTSLEQKNRNWHCQHWVIAALDKLREAGFDITPITHDGLLARFNANAENK</sequence>
<dbReference type="Pfam" id="PF20174">
    <property type="entry name" value="DUF6540"/>
    <property type="match status" value="1"/>
</dbReference>
<evidence type="ECO:0000313" key="1">
    <source>
        <dbReference type="EMBL" id="EAU89240.2"/>
    </source>
</evidence>
<dbReference type="Proteomes" id="UP000001861">
    <property type="component" value="Unassembled WGS sequence"/>
</dbReference>